<dbReference type="HOGENOM" id="CLU_2941956_0_0_1"/>
<feature type="region of interest" description="Disordered" evidence="1">
    <location>
        <begin position="1"/>
        <end position="64"/>
    </location>
</feature>
<accession>A0A0D0APN6</accession>
<name>A0A0D0APN6_9AGAR</name>
<reference evidence="2 3" key="1">
    <citation type="submission" date="2014-04" db="EMBL/GenBank/DDBJ databases">
        <title>Evolutionary Origins and Diversification of the Mycorrhizal Mutualists.</title>
        <authorList>
            <consortium name="DOE Joint Genome Institute"/>
            <consortium name="Mycorrhizal Genomics Consortium"/>
            <person name="Kohler A."/>
            <person name="Kuo A."/>
            <person name="Nagy L.G."/>
            <person name="Floudas D."/>
            <person name="Copeland A."/>
            <person name="Barry K.W."/>
            <person name="Cichocki N."/>
            <person name="Veneault-Fourrey C."/>
            <person name="LaButti K."/>
            <person name="Lindquist E.A."/>
            <person name="Lipzen A."/>
            <person name="Lundell T."/>
            <person name="Morin E."/>
            <person name="Murat C."/>
            <person name="Riley R."/>
            <person name="Ohm R."/>
            <person name="Sun H."/>
            <person name="Tunlid A."/>
            <person name="Henrissat B."/>
            <person name="Grigoriev I.V."/>
            <person name="Hibbett D.S."/>
            <person name="Martin F."/>
        </authorList>
    </citation>
    <scope>NUCLEOTIDE SEQUENCE [LARGE SCALE GENOMIC DNA]</scope>
    <source>
        <strain evidence="2 3">FD-317 M1</strain>
    </source>
</reference>
<sequence length="64" mass="6568">MWKVMCAATHPGSPVQIENASSSVSSDYVDAVHGSDKRTGGRSGSEGKGRAEEGEGFDSVAIAI</sequence>
<keyword evidence="3" id="KW-1185">Reference proteome</keyword>
<gene>
    <name evidence="2" type="ORF">GYMLUDRAFT_100784</name>
</gene>
<evidence type="ECO:0000256" key="1">
    <source>
        <dbReference type="SAM" id="MobiDB-lite"/>
    </source>
</evidence>
<evidence type="ECO:0000313" key="2">
    <source>
        <dbReference type="EMBL" id="KIK52250.1"/>
    </source>
</evidence>
<dbReference type="Proteomes" id="UP000053593">
    <property type="component" value="Unassembled WGS sequence"/>
</dbReference>
<feature type="compositionally biased region" description="Low complexity" evidence="1">
    <location>
        <begin position="20"/>
        <end position="32"/>
    </location>
</feature>
<protein>
    <submittedName>
        <fullName evidence="2">Unplaced genomic scaffold GYMLUscaffold_98, whole genome shotgun sequence</fullName>
    </submittedName>
</protein>
<dbReference type="AlphaFoldDB" id="A0A0D0APN6"/>
<dbReference type="EMBL" id="KN834846">
    <property type="protein sequence ID" value="KIK52250.1"/>
    <property type="molecule type" value="Genomic_DNA"/>
</dbReference>
<feature type="compositionally biased region" description="Basic and acidic residues" evidence="1">
    <location>
        <begin position="33"/>
        <end position="53"/>
    </location>
</feature>
<organism evidence="2 3">
    <name type="scientific">Collybiopsis luxurians FD-317 M1</name>
    <dbReference type="NCBI Taxonomy" id="944289"/>
    <lineage>
        <taxon>Eukaryota</taxon>
        <taxon>Fungi</taxon>
        <taxon>Dikarya</taxon>
        <taxon>Basidiomycota</taxon>
        <taxon>Agaricomycotina</taxon>
        <taxon>Agaricomycetes</taxon>
        <taxon>Agaricomycetidae</taxon>
        <taxon>Agaricales</taxon>
        <taxon>Marasmiineae</taxon>
        <taxon>Omphalotaceae</taxon>
        <taxon>Collybiopsis</taxon>
        <taxon>Collybiopsis luxurians</taxon>
    </lineage>
</organism>
<evidence type="ECO:0000313" key="3">
    <source>
        <dbReference type="Proteomes" id="UP000053593"/>
    </source>
</evidence>
<proteinExistence type="predicted"/>